<dbReference type="Pfam" id="PF25583">
    <property type="entry name" value="WCX"/>
    <property type="match status" value="1"/>
</dbReference>
<name>A0A382B6W3_9ZZZZ</name>
<evidence type="ECO:0000259" key="2">
    <source>
        <dbReference type="Pfam" id="PF25583"/>
    </source>
</evidence>
<dbReference type="InterPro" id="IPR051534">
    <property type="entry name" value="CBASS_pafABC_assoc_protein"/>
</dbReference>
<accession>A0A382B6W3</accession>
<dbReference type="InterPro" id="IPR057727">
    <property type="entry name" value="WCX_dom"/>
</dbReference>
<proteinExistence type="predicted"/>
<feature type="domain" description="WCX" evidence="2">
    <location>
        <begin position="172"/>
        <end position="245"/>
    </location>
</feature>
<dbReference type="AlphaFoldDB" id="A0A382B6W3"/>
<dbReference type="PANTHER" id="PTHR34580:SF1">
    <property type="entry name" value="PROTEIN PAFC"/>
    <property type="match status" value="1"/>
</dbReference>
<reference evidence="3" key="1">
    <citation type="submission" date="2018-05" db="EMBL/GenBank/DDBJ databases">
        <authorList>
            <person name="Lanie J.A."/>
            <person name="Ng W.-L."/>
            <person name="Kazmierczak K.M."/>
            <person name="Andrzejewski T.M."/>
            <person name="Davidsen T.M."/>
            <person name="Wayne K.J."/>
            <person name="Tettelin H."/>
            <person name="Glass J.I."/>
            <person name="Rusch D."/>
            <person name="Podicherti R."/>
            <person name="Tsui H.-C.T."/>
            <person name="Winkler M.E."/>
        </authorList>
    </citation>
    <scope>NUCLEOTIDE SEQUENCE</scope>
</reference>
<dbReference type="InterPro" id="IPR026881">
    <property type="entry name" value="WYL_dom"/>
</dbReference>
<dbReference type="EMBL" id="UINC01028479">
    <property type="protein sequence ID" value="SVB09525.1"/>
    <property type="molecule type" value="Genomic_DNA"/>
</dbReference>
<feature type="domain" description="WYL" evidence="1">
    <location>
        <begin position="71"/>
        <end position="139"/>
    </location>
</feature>
<evidence type="ECO:0000259" key="1">
    <source>
        <dbReference type="Pfam" id="PF13280"/>
    </source>
</evidence>
<sequence length="252" mass="29226">MDKMEALSLSLAHKFLEPLMPVEGYDRIKNLFDQANNILESSEKSHLKKWRDRVRVLPQTQRLIPPFVDQEVYTKIYDALLNGWQLDVQYLKVNAKKSERRIVNPLGIVLQGVVQRLICTMDSDLQDIRHLPLHRFKDASANGEALVEPENFSIDEYLEDQSLSLLRSKKDLKIEVLFEALAGFHLTETPLSLDQKSIETEGGKIRITASVADTEQLRWWLFSFGENVEVLKPKSLRDEFKERSRSLNRLYS</sequence>
<evidence type="ECO:0000313" key="3">
    <source>
        <dbReference type="EMBL" id="SVB09525.1"/>
    </source>
</evidence>
<dbReference type="PANTHER" id="PTHR34580">
    <property type="match status" value="1"/>
</dbReference>
<protein>
    <submittedName>
        <fullName evidence="3">Uncharacterized protein</fullName>
    </submittedName>
</protein>
<organism evidence="3">
    <name type="scientific">marine metagenome</name>
    <dbReference type="NCBI Taxonomy" id="408172"/>
    <lineage>
        <taxon>unclassified sequences</taxon>
        <taxon>metagenomes</taxon>
        <taxon>ecological metagenomes</taxon>
    </lineage>
</organism>
<dbReference type="Pfam" id="PF13280">
    <property type="entry name" value="WYL"/>
    <property type="match status" value="1"/>
</dbReference>
<dbReference type="PROSITE" id="PS52050">
    <property type="entry name" value="WYL"/>
    <property type="match status" value="1"/>
</dbReference>
<gene>
    <name evidence="3" type="ORF">METZ01_LOCUS162379</name>
</gene>